<evidence type="ECO:0000313" key="3">
    <source>
        <dbReference type="Proteomes" id="UP001589832"/>
    </source>
</evidence>
<dbReference type="InterPro" id="IPR013740">
    <property type="entry name" value="Redoxin"/>
</dbReference>
<dbReference type="InterPro" id="IPR050553">
    <property type="entry name" value="Thioredoxin_ResA/DsbE_sf"/>
</dbReference>
<sequence length="187" mass="21320">MKAKLTKRNAIFLIVIAILIIPQTRQPILVLLHKGLSFINQSSLIDKADRVTVSYENWKLKSDTNSVLDFKDIKGKVVFINFWATWCPPCIAEMPSLQALYNDYSDRVEFLFVTNDDLKTVESFKVKKNFSFEVFNSLNNIPSELATSSIPRTFVINKKGEIVVDESGAVDWNSETVRNQLDQLLAE</sequence>
<dbReference type="PROSITE" id="PS51352">
    <property type="entry name" value="THIOREDOXIN_2"/>
    <property type="match status" value="1"/>
</dbReference>
<dbReference type="PANTHER" id="PTHR42852">
    <property type="entry name" value="THIOL:DISULFIDE INTERCHANGE PROTEIN DSBE"/>
    <property type="match status" value="1"/>
</dbReference>
<dbReference type="RefSeq" id="WP_386064848.1">
    <property type="nucleotide sequence ID" value="NZ_JBHLTQ010000006.1"/>
</dbReference>
<dbReference type="SUPFAM" id="SSF52833">
    <property type="entry name" value="Thioredoxin-like"/>
    <property type="match status" value="1"/>
</dbReference>
<dbReference type="CDD" id="cd02966">
    <property type="entry name" value="TlpA_like_family"/>
    <property type="match status" value="1"/>
</dbReference>
<name>A0ABV6QB86_9FLAO</name>
<dbReference type="Gene3D" id="3.40.30.10">
    <property type="entry name" value="Glutaredoxin"/>
    <property type="match status" value="1"/>
</dbReference>
<protein>
    <submittedName>
        <fullName evidence="2">TlpA family protein disulfide reductase</fullName>
    </submittedName>
</protein>
<organism evidence="2 3">
    <name type="scientific">Winogradskyella pulchriflava</name>
    <dbReference type="NCBI Taxonomy" id="1110688"/>
    <lineage>
        <taxon>Bacteria</taxon>
        <taxon>Pseudomonadati</taxon>
        <taxon>Bacteroidota</taxon>
        <taxon>Flavobacteriia</taxon>
        <taxon>Flavobacteriales</taxon>
        <taxon>Flavobacteriaceae</taxon>
        <taxon>Winogradskyella</taxon>
    </lineage>
</organism>
<proteinExistence type="predicted"/>
<evidence type="ECO:0000313" key="2">
    <source>
        <dbReference type="EMBL" id="MFC0605573.1"/>
    </source>
</evidence>
<reference evidence="2 3" key="1">
    <citation type="submission" date="2024-09" db="EMBL/GenBank/DDBJ databases">
        <authorList>
            <person name="Sun Q."/>
            <person name="Mori K."/>
        </authorList>
    </citation>
    <scope>NUCLEOTIDE SEQUENCE [LARGE SCALE GENOMIC DNA]</scope>
    <source>
        <strain evidence="2 3">NCAIM B.02481</strain>
    </source>
</reference>
<comment type="caution">
    <text evidence="2">The sequence shown here is derived from an EMBL/GenBank/DDBJ whole genome shotgun (WGS) entry which is preliminary data.</text>
</comment>
<dbReference type="InterPro" id="IPR013766">
    <property type="entry name" value="Thioredoxin_domain"/>
</dbReference>
<dbReference type="PANTHER" id="PTHR42852:SF17">
    <property type="entry name" value="THIOREDOXIN-LIKE PROTEIN HI_1115"/>
    <property type="match status" value="1"/>
</dbReference>
<gene>
    <name evidence="2" type="ORF">ACFFGA_13465</name>
</gene>
<accession>A0ABV6QB86</accession>
<dbReference type="EMBL" id="JBHLTQ010000006">
    <property type="protein sequence ID" value="MFC0605573.1"/>
    <property type="molecule type" value="Genomic_DNA"/>
</dbReference>
<dbReference type="Pfam" id="PF08534">
    <property type="entry name" value="Redoxin"/>
    <property type="match status" value="1"/>
</dbReference>
<keyword evidence="3" id="KW-1185">Reference proteome</keyword>
<feature type="domain" description="Thioredoxin" evidence="1">
    <location>
        <begin position="42"/>
        <end position="186"/>
    </location>
</feature>
<evidence type="ECO:0000259" key="1">
    <source>
        <dbReference type="PROSITE" id="PS51352"/>
    </source>
</evidence>
<dbReference type="InterPro" id="IPR036249">
    <property type="entry name" value="Thioredoxin-like_sf"/>
</dbReference>
<dbReference type="Proteomes" id="UP001589832">
    <property type="component" value="Unassembled WGS sequence"/>
</dbReference>